<dbReference type="Gene3D" id="3.40.1090.10">
    <property type="entry name" value="Cytosolic phospholipase A2 catalytic domain"/>
    <property type="match status" value="2"/>
</dbReference>
<evidence type="ECO:0000313" key="7">
    <source>
        <dbReference type="Proteomes" id="UP001500936"/>
    </source>
</evidence>
<dbReference type="InterPro" id="IPR016035">
    <property type="entry name" value="Acyl_Trfase/lysoPLipase"/>
</dbReference>
<comment type="caution">
    <text evidence="4">Lacks conserved residue(s) required for the propagation of feature annotation.</text>
</comment>
<dbReference type="InterPro" id="IPR002641">
    <property type="entry name" value="PNPLA_dom"/>
</dbReference>
<feature type="short sequence motif" description="DGA/G" evidence="4">
    <location>
        <begin position="181"/>
        <end position="183"/>
    </location>
</feature>
<proteinExistence type="predicted"/>
<gene>
    <name evidence="6" type="ORF">GCM10023187_16450</name>
</gene>
<feature type="active site" description="Proton acceptor" evidence="4">
    <location>
        <position position="181"/>
    </location>
</feature>
<comment type="caution">
    <text evidence="6">The sequence shown here is derived from an EMBL/GenBank/DDBJ whole genome shotgun (WGS) entry which is preliminary data.</text>
</comment>
<feature type="active site" description="Nucleophile" evidence="4">
    <location>
        <position position="37"/>
    </location>
</feature>
<keyword evidence="3 4" id="KW-0443">Lipid metabolism</keyword>
<organism evidence="6 7">
    <name type="scientific">Nibrella viscosa</name>
    <dbReference type="NCBI Taxonomy" id="1084524"/>
    <lineage>
        <taxon>Bacteria</taxon>
        <taxon>Pseudomonadati</taxon>
        <taxon>Bacteroidota</taxon>
        <taxon>Cytophagia</taxon>
        <taxon>Cytophagales</taxon>
        <taxon>Spirosomataceae</taxon>
        <taxon>Nibrella</taxon>
    </lineage>
</organism>
<dbReference type="PANTHER" id="PTHR14226">
    <property type="entry name" value="NEUROPATHY TARGET ESTERASE/SWISS CHEESE D.MELANOGASTER"/>
    <property type="match status" value="1"/>
</dbReference>
<name>A0ABP8K8L1_9BACT</name>
<reference evidence="7" key="1">
    <citation type="journal article" date="2019" name="Int. J. Syst. Evol. Microbiol.">
        <title>The Global Catalogue of Microorganisms (GCM) 10K type strain sequencing project: providing services to taxonomists for standard genome sequencing and annotation.</title>
        <authorList>
            <consortium name="The Broad Institute Genomics Platform"/>
            <consortium name="The Broad Institute Genome Sequencing Center for Infectious Disease"/>
            <person name="Wu L."/>
            <person name="Ma J."/>
        </authorList>
    </citation>
    <scope>NUCLEOTIDE SEQUENCE [LARGE SCALE GENOMIC DNA]</scope>
    <source>
        <strain evidence="7">JCM 17925</strain>
    </source>
</reference>
<evidence type="ECO:0000256" key="1">
    <source>
        <dbReference type="ARBA" id="ARBA00022801"/>
    </source>
</evidence>
<accession>A0ABP8K8L1</accession>
<keyword evidence="7" id="KW-1185">Reference proteome</keyword>
<dbReference type="InterPro" id="IPR050301">
    <property type="entry name" value="NTE"/>
</dbReference>
<dbReference type="PROSITE" id="PS51635">
    <property type="entry name" value="PNPLA"/>
    <property type="match status" value="1"/>
</dbReference>
<keyword evidence="1 4" id="KW-0378">Hydrolase</keyword>
<dbReference type="EMBL" id="BAABHB010000002">
    <property type="protein sequence ID" value="GAA4401856.1"/>
    <property type="molecule type" value="Genomic_DNA"/>
</dbReference>
<sequence>MKALVLGGGSLKGAFQAGAVMAVLEAGYEPDAVYGISVGSLNATFLAYEAAKQYKETRYVNWPKAGRHLLEFWIRNITRPQDVATIRSRFRTGFNTLMSRFDGFLDNTPIRSLITNHVDMDVLRNGPIRIKVGAVDVVGGDIIYADAMDPHFMEFVYASSSLPFLMPGVHIGGDTKKLFMDGGLREVAPLRVAIEDNAGEIVCIACQSRRIFNEKFNCRNLLNLMDRVKDITVNQIVNNDISWAERFAERERMHGRDMRLTVVRPTEPLSLNLLRFTSEDIGDLIVKGYQAATDVLRAEELKLRA</sequence>
<evidence type="ECO:0000256" key="2">
    <source>
        <dbReference type="ARBA" id="ARBA00022963"/>
    </source>
</evidence>
<protein>
    <recommendedName>
        <fullName evidence="5">PNPLA domain-containing protein</fullName>
    </recommendedName>
</protein>
<dbReference type="Pfam" id="PF01734">
    <property type="entry name" value="Patatin"/>
    <property type="match status" value="1"/>
</dbReference>
<evidence type="ECO:0000259" key="5">
    <source>
        <dbReference type="PROSITE" id="PS51635"/>
    </source>
</evidence>
<dbReference type="Proteomes" id="UP001500936">
    <property type="component" value="Unassembled WGS sequence"/>
</dbReference>
<feature type="short sequence motif" description="GXSXG" evidence="4">
    <location>
        <begin position="35"/>
        <end position="39"/>
    </location>
</feature>
<evidence type="ECO:0000256" key="4">
    <source>
        <dbReference type="PROSITE-ProRule" id="PRU01161"/>
    </source>
</evidence>
<dbReference type="RefSeq" id="WP_345265822.1">
    <property type="nucleotide sequence ID" value="NZ_BAABHB010000002.1"/>
</dbReference>
<dbReference type="SUPFAM" id="SSF52151">
    <property type="entry name" value="FabD/lysophospholipase-like"/>
    <property type="match status" value="1"/>
</dbReference>
<dbReference type="PANTHER" id="PTHR14226:SF57">
    <property type="entry name" value="BLR7027 PROTEIN"/>
    <property type="match status" value="1"/>
</dbReference>
<keyword evidence="2 4" id="KW-0442">Lipid degradation</keyword>
<evidence type="ECO:0000313" key="6">
    <source>
        <dbReference type="EMBL" id="GAA4401856.1"/>
    </source>
</evidence>
<feature type="domain" description="PNPLA" evidence="5">
    <location>
        <begin position="4"/>
        <end position="194"/>
    </location>
</feature>
<evidence type="ECO:0000256" key="3">
    <source>
        <dbReference type="ARBA" id="ARBA00023098"/>
    </source>
</evidence>